<protein>
    <submittedName>
        <fullName evidence="8">Alpha/beta fold hydrolase</fullName>
    </submittedName>
</protein>
<dbReference type="InterPro" id="IPR051601">
    <property type="entry name" value="Serine_prot/Carboxylest_S33"/>
</dbReference>
<evidence type="ECO:0000256" key="5">
    <source>
        <dbReference type="SAM" id="SignalP"/>
    </source>
</evidence>
<dbReference type="InterPro" id="IPR000073">
    <property type="entry name" value="AB_hydrolase_1"/>
</dbReference>
<evidence type="ECO:0000259" key="7">
    <source>
        <dbReference type="Pfam" id="PF08386"/>
    </source>
</evidence>
<evidence type="ECO:0000256" key="2">
    <source>
        <dbReference type="ARBA" id="ARBA00022729"/>
    </source>
</evidence>
<feature type="chain" id="PRO_5046698916" evidence="5">
    <location>
        <begin position="29"/>
        <end position="593"/>
    </location>
</feature>
<evidence type="ECO:0000313" key="8">
    <source>
        <dbReference type="EMBL" id="MBL6278719.1"/>
    </source>
</evidence>
<organism evidence="8 9">
    <name type="scientific">Micromonospora fiedleri</name>
    <dbReference type="NCBI Taxonomy" id="1157498"/>
    <lineage>
        <taxon>Bacteria</taxon>
        <taxon>Bacillati</taxon>
        <taxon>Actinomycetota</taxon>
        <taxon>Actinomycetes</taxon>
        <taxon>Micromonosporales</taxon>
        <taxon>Micromonosporaceae</taxon>
        <taxon>Micromonospora</taxon>
    </lineage>
</organism>
<gene>
    <name evidence="8" type="ORF">JMF97_21390</name>
</gene>
<keyword evidence="3 8" id="KW-0378">Hydrolase</keyword>
<dbReference type="PANTHER" id="PTHR43248">
    <property type="entry name" value="2-SUCCINYL-6-HYDROXY-2,4-CYCLOHEXADIENE-1-CARBOXYLATE SYNTHASE"/>
    <property type="match status" value="1"/>
</dbReference>
<evidence type="ECO:0000259" key="6">
    <source>
        <dbReference type="Pfam" id="PF00561"/>
    </source>
</evidence>
<feature type="domain" description="AB hydrolase-1" evidence="6">
    <location>
        <begin position="105"/>
        <end position="275"/>
    </location>
</feature>
<keyword evidence="9" id="KW-1185">Reference proteome</keyword>
<evidence type="ECO:0000256" key="4">
    <source>
        <dbReference type="SAM" id="MobiDB-lite"/>
    </source>
</evidence>
<feature type="region of interest" description="Disordered" evidence="4">
    <location>
        <begin position="556"/>
        <end position="593"/>
    </location>
</feature>
<evidence type="ECO:0000256" key="1">
    <source>
        <dbReference type="ARBA" id="ARBA00010088"/>
    </source>
</evidence>
<sequence>MPRPARTLAAAAITGVLLAGMAVTPAAAAPIAIGGATVSHRTSIKESLRVDRVPTPEMNWAECDEGAECATVDLPLDYDDPKGPTTQVAVVRVKARDQKRRIGSLFINPGGPGVPASATVLAAPYFLSDVLLERFDIVGMDPRGVGASNPIRCFRSVEEQARAYEGLTVAFPYTRAEEKAYVASSVAVGRACSTTGRPISGAMSTAQVARDMDVLRRAVGDKKLTYLGYSYGSILGQYYANMFPDRVRAVAIDGVLDATAWVGGGKYGDVDQESRMRSAQGAYKALSEILKRCRTVGADLCPLAPGDPAAKFELAMQRLKAGPVVIDVPYLGPRPFTYTSFIGYVLRLLYYPWNDGDIMWLTAEVLRLTDPTASEADREQARAALGRWLAQARFDDIPYDNMQEAFLGVDCTDANHPKDIASWPARAARADKRDPYFGRLWTWTNALCARGSWTVRDEDRFTGPFDRRTANPVLVVGNYWDPATNFNLAVSTSKLLPNSRLLSSDSWGHTAYGTSACVTDAMDAYLLRLTLPRKGTVCKGDIQPFQEVPEFAATTRAEVPSSDMAAQRAPRPGAPKQLPPVMAPLPVATPAGR</sequence>
<dbReference type="Gene3D" id="3.40.50.1820">
    <property type="entry name" value="alpha/beta hydrolase"/>
    <property type="match status" value="1"/>
</dbReference>
<name>A0ABS1UQS8_9ACTN</name>
<comment type="similarity">
    <text evidence="1">Belongs to the peptidase S33 family.</text>
</comment>
<dbReference type="SUPFAM" id="SSF53474">
    <property type="entry name" value="alpha/beta-Hydrolases"/>
    <property type="match status" value="1"/>
</dbReference>
<reference evidence="8 9" key="1">
    <citation type="submission" date="2021-01" db="EMBL/GenBank/DDBJ databases">
        <title>Genome sequencing of Micromonospora fiedleri MG-37.</title>
        <authorList>
            <person name="Moreland P.E.J."/>
            <person name="Stach J.E.M."/>
        </authorList>
    </citation>
    <scope>NUCLEOTIDE SEQUENCE [LARGE SCALE GENOMIC DNA]</scope>
    <source>
        <strain evidence="8 9">MG-37</strain>
    </source>
</reference>
<dbReference type="RefSeq" id="WP_203223141.1">
    <property type="nucleotide sequence ID" value="NZ_JAETXL010000007.1"/>
</dbReference>
<comment type="caution">
    <text evidence="8">The sequence shown here is derived from an EMBL/GenBank/DDBJ whole genome shotgun (WGS) entry which is preliminary data.</text>
</comment>
<dbReference type="PANTHER" id="PTHR43248:SF29">
    <property type="entry name" value="TRIPEPTIDYL AMINOPEPTIDASE"/>
    <property type="match status" value="1"/>
</dbReference>
<dbReference type="Proteomes" id="UP000661193">
    <property type="component" value="Unassembled WGS sequence"/>
</dbReference>
<dbReference type="InterPro" id="IPR013595">
    <property type="entry name" value="Pept_S33_TAP-like_C"/>
</dbReference>
<dbReference type="Pfam" id="PF00561">
    <property type="entry name" value="Abhydrolase_1"/>
    <property type="match status" value="1"/>
</dbReference>
<keyword evidence="2 5" id="KW-0732">Signal</keyword>
<feature type="signal peptide" evidence="5">
    <location>
        <begin position="1"/>
        <end position="28"/>
    </location>
</feature>
<accession>A0ABS1UQS8</accession>
<dbReference type="EMBL" id="JAETXL010000007">
    <property type="protein sequence ID" value="MBL6278719.1"/>
    <property type="molecule type" value="Genomic_DNA"/>
</dbReference>
<feature type="domain" description="Peptidase S33 tripeptidyl aminopeptidase-like C-terminal" evidence="7">
    <location>
        <begin position="435"/>
        <end position="538"/>
    </location>
</feature>
<evidence type="ECO:0000256" key="3">
    <source>
        <dbReference type="ARBA" id="ARBA00022801"/>
    </source>
</evidence>
<evidence type="ECO:0000313" key="9">
    <source>
        <dbReference type="Proteomes" id="UP000661193"/>
    </source>
</evidence>
<dbReference type="GO" id="GO:0016787">
    <property type="term" value="F:hydrolase activity"/>
    <property type="evidence" value="ECO:0007669"/>
    <property type="project" value="UniProtKB-KW"/>
</dbReference>
<dbReference type="Pfam" id="PF08386">
    <property type="entry name" value="Abhydrolase_4"/>
    <property type="match status" value="1"/>
</dbReference>
<proteinExistence type="inferred from homology"/>
<dbReference type="InterPro" id="IPR029058">
    <property type="entry name" value="AB_hydrolase_fold"/>
</dbReference>